<dbReference type="Gene3D" id="3.40.50.300">
    <property type="entry name" value="P-loop containing nucleotide triphosphate hydrolases"/>
    <property type="match status" value="1"/>
</dbReference>
<dbReference type="RefSeq" id="WP_221640045.1">
    <property type="nucleotide sequence ID" value="NZ_VFOZ01000001.1"/>
</dbReference>
<evidence type="ECO:0000256" key="1">
    <source>
        <dbReference type="ARBA" id="ARBA00022741"/>
    </source>
</evidence>
<gene>
    <name evidence="6" type="ORF">FB559_3295</name>
</gene>
<dbReference type="PANTHER" id="PTHR22683:SF41">
    <property type="entry name" value="DNA TRANSLOCASE FTSK"/>
    <property type="match status" value="1"/>
</dbReference>
<keyword evidence="7" id="KW-1185">Reference proteome</keyword>
<dbReference type="InterPro" id="IPR027417">
    <property type="entry name" value="P-loop_NTPase"/>
</dbReference>
<dbReference type="PANTHER" id="PTHR22683">
    <property type="entry name" value="SPORULATION PROTEIN RELATED"/>
    <property type="match status" value="1"/>
</dbReference>
<keyword evidence="4" id="KW-0812">Transmembrane</keyword>
<feature type="binding site" evidence="3">
    <location>
        <begin position="263"/>
        <end position="270"/>
    </location>
    <ligand>
        <name>ATP</name>
        <dbReference type="ChEBI" id="CHEBI:30616"/>
    </ligand>
</feature>
<name>A0A543CKQ5_9ACTN</name>
<dbReference type="Proteomes" id="UP000316096">
    <property type="component" value="Unassembled WGS sequence"/>
</dbReference>
<keyword evidence="4" id="KW-0472">Membrane</keyword>
<dbReference type="EMBL" id="VFOZ01000001">
    <property type="protein sequence ID" value="TQL97694.1"/>
    <property type="molecule type" value="Genomic_DNA"/>
</dbReference>
<accession>A0A543CKQ5</accession>
<dbReference type="InterPro" id="IPR002543">
    <property type="entry name" value="FtsK_dom"/>
</dbReference>
<dbReference type="SUPFAM" id="SSF52540">
    <property type="entry name" value="P-loop containing nucleoside triphosphate hydrolases"/>
    <property type="match status" value="1"/>
</dbReference>
<keyword evidence="2 3" id="KW-0067">ATP-binding</keyword>
<dbReference type="AlphaFoldDB" id="A0A543CKQ5"/>
<keyword evidence="4" id="KW-1133">Transmembrane helix</keyword>
<dbReference type="PROSITE" id="PS50901">
    <property type="entry name" value="FTSK"/>
    <property type="match status" value="1"/>
</dbReference>
<sequence length="568" mass="61682">MPLYVVTDDRHVGETIAVLGKWLYRYRSELAPFTTAMLLTATAVVLHPHHSGSWPVAIAAAMILAALIAGGKRWLDRTIERVYGAAVTAAGGVWLAAGIAHGPTAPPLPGLLLLGTLAGGAPWWWHRRRRARVRIERTIQAWPDLADTIGLTGSRVMSAVVDLWGWRARLALKRGQTVTDVIGKLPAIESALSVRPGSVRVEPDPARADHCLIHILEKDPHARPIPWPPPTGETVADPVDLGVFEDATPVRVTLLHRHALVAGIAGSGKSGILNVILAALTACPDVVLWGIDLKGGMELQPWASCLDRIATNPREAGQLLADAVAVLDTRATEMTRRGSRLWTPSPQEPALIIVVDEYAELADDSPDATNHADSIARRGRAVAVTLLAATQRPTQAAMGKGAVRSQMDIRVCLRVRERRDTDLILGQGAHSAGWHAHTLNAPGKFLVSAPGHDVPRRARAYLLTDERVRAIARAHHGRRPQLDALSSDAIDHTTEEEEVIDAELIDTDPEQALWTGLLEAPDDGLSVSQLMKITGMGRTWIYSRLQQHADANRVRQVSRGRWRAATRP</sequence>
<feature type="transmembrane region" description="Helical" evidence="4">
    <location>
        <begin position="52"/>
        <end position="70"/>
    </location>
</feature>
<organism evidence="6 7">
    <name type="scientific">Actinoallomurus bryophytorum</name>
    <dbReference type="NCBI Taxonomy" id="1490222"/>
    <lineage>
        <taxon>Bacteria</taxon>
        <taxon>Bacillati</taxon>
        <taxon>Actinomycetota</taxon>
        <taxon>Actinomycetes</taxon>
        <taxon>Streptosporangiales</taxon>
        <taxon>Thermomonosporaceae</taxon>
        <taxon>Actinoallomurus</taxon>
    </lineage>
</organism>
<feature type="transmembrane region" description="Helical" evidence="4">
    <location>
        <begin position="82"/>
        <end position="102"/>
    </location>
</feature>
<evidence type="ECO:0000313" key="7">
    <source>
        <dbReference type="Proteomes" id="UP000316096"/>
    </source>
</evidence>
<evidence type="ECO:0000256" key="2">
    <source>
        <dbReference type="ARBA" id="ARBA00022840"/>
    </source>
</evidence>
<protein>
    <submittedName>
        <fullName evidence="6">S-DNA-T family DNA segregation ATPase FtsK/SpoIIIE</fullName>
    </submittedName>
</protein>
<evidence type="ECO:0000256" key="4">
    <source>
        <dbReference type="SAM" id="Phobius"/>
    </source>
</evidence>
<evidence type="ECO:0000259" key="5">
    <source>
        <dbReference type="PROSITE" id="PS50901"/>
    </source>
</evidence>
<comment type="caution">
    <text evidence="6">The sequence shown here is derived from an EMBL/GenBank/DDBJ whole genome shotgun (WGS) entry which is preliminary data.</text>
</comment>
<proteinExistence type="predicted"/>
<evidence type="ECO:0000256" key="3">
    <source>
        <dbReference type="PROSITE-ProRule" id="PRU00289"/>
    </source>
</evidence>
<dbReference type="GO" id="GO:0003677">
    <property type="term" value="F:DNA binding"/>
    <property type="evidence" value="ECO:0007669"/>
    <property type="project" value="InterPro"/>
</dbReference>
<keyword evidence="1 3" id="KW-0547">Nucleotide-binding</keyword>
<evidence type="ECO:0000313" key="6">
    <source>
        <dbReference type="EMBL" id="TQL97694.1"/>
    </source>
</evidence>
<reference evidence="6 7" key="1">
    <citation type="submission" date="2019-06" db="EMBL/GenBank/DDBJ databases">
        <title>Sequencing the genomes of 1000 actinobacteria strains.</title>
        <authorList>
            <person name="Klenk H.-P."/>
        </authorList>
    </citation>
    <scope>NUCLEOTIDE SEQUENCE [LARGE SCALE GENOMIC DNA]</scope>
    <source>
        <strain evidence="6 7">DSM 102200</strain>
    </source>
</reference>
<dbReference type="Pfam" id="PF01580">
    <property type="entry name" value="FtsK_SpoIIIE"/>
    <property type="match status" value="1"/>
</dbReference>
<dbReference type="GO" id="GO:0005524">
    <property type="term" value="F:ATP binding"/>
    <property type="evidence" value="ECO:0007669"/>
    <property type="project" value="UniProtKB-UniRule"/>
</dbReference>
<dbReference type="InterPro" id="IPR050206">
    <property type="entry name" value="FtsK/SpoIIIE/SftA"/>
</dbReference>
<feature type="domain" description="FtsK" evidence="5">
    <location>
        <begin position="236"/>
        <end position="422"/>
    </location>
</feature>